<dbReference type="InterPro" id="IPR006016">
    <property type="entry name" value="UspA"/>
</dbReference>
<dbReference type="Gene3D" id="3.40.50.620">
    <property type="entry name" value="HUPs"/>
    <property type="match status" value="2"/>
</dbReference>
<keyword evidence="4" id="KW-1185">Reference proteome</keyword>
<name>A0A1H4G4M9_9SPHI</name>
<gene>
    <name evidence="3" type="ORF">SAMN05443550_10932</name>
</gene>
<comment type="similarity">
    <text evidence="1">Belongs to the universal stress protein A family.</text>
</comment>
<dbReference type="Pfam" id="PF00582">
    <property type="entry name" value="Usp"/>
    <property type="match status" value="2"/>
</dbReference>
<organism evidence="3 4">
    <name type="scientific">Pedobacter hartonius</name>
    <dbReference type="NCBI Taxonomy" id="425514"/>
    <lineage>
        <taxon>Bacteria</taxon>
        <taxon>Pseudomonadati</taxon>
        <taxon>Bacteroidota</taxon>
        <taxon>Sphingobacteriia</taxon>
        <taxon>Sphingobacteriales</taxon>
        <taxon>Sphingobacteriaceae</taxon>
        <taxon>Pedobacter</taxon>
    </lineage>
</organism>
<proteinExistence type="inferred from homology"/>
<protein>
    <submittedName>
        <fullName evidence="3">Nucleotide-binding universal stress protein, UspA family</fullName>
    </submittedName>
</protein>
<dbReference type="EMBL" id="FNRA01000009">
    <property type="protein sequence ID" value="SEB04514.1"/>
    <property type="molecule type" value="Genomic_DNA"/>
</dbReference>
<dbReference type="CDD" id="cd00293">
    <property type="entry name" value="USP-like"/>
    <property type="match status" value="1"/>
</dbReference>
<dbReference type="InterPro" id="IPR006015">
    <property type="entry name" value="Universal_stress_UspA"/>
</dbReference>
<reference evidence="3 4" key="1">
    <citation type="submission" date="2016-10" db="EMBL/GenBank/DDBJ databases">
        <authorList>
            <person name="de Groot N.N."/>
        </authorList>
    </citation>
    <scope>NUCLEOTIDE SEQUENCE [LARGE SCALE GENOMIC DNA]</scope>
    <source>
        <strain evidence="3 4">DSM 19033</strain>
    </source>
</reference>
<evidence type="ECO:0000256" key="1">
    <source>
        <dbReference type="ARBA" id="ARBA00008791"/>
    </source>
</evidence>
<dbReference type="RefSeq" id="WP_090558268.1">
    <property type="nucleotide sequence ID" value="NZ_FNRA01000009.1"/>
</dbReference>
<sequence>MKKILVPTDFSKPAFNAAKYALHIAENIKANLEFCHAMFVPAETPLTAQVSWPMEDSTVIKKEAAMEFRLLVDRLKKERSRPEVPGDPHPVISWSTETGGVVSVVSKLADRQNVNLVVMGVSGASHLSRFFLGSNSFDMINKAEFPVLLIPQEAEFRGIRKIAFATDLSVKDIDIIHLLAGLAAQFDAEILITHVTTERIEQKHQQKIDAFLSEITGKVNYHKIYYRDVRYKNVNSGLNWLIENIDLDMLVMVHRQHGFFAGLIKSSHTQQLARYSSIPLLVFPEAKGAIACF</sequence>
<feature type="domain" description="UspA" evidence="2">
    <location>
        <begin position="1"/>
        <end position="151"/>
    </location>
</feature>
<dbReference type="InterPro" id="IPR014729">
    <property type="entry name" value="Rossmann-like_a/b/a_fold"/>
</dbReference>
<feature type="domain" description="UspA" evidence="2">
    <location>
        <begin position="159"/>
        <end position="284"/>
    </location>
</feature>
<dbReference type="OrthoDB" id="9788959at2"/>
<dbReference type="PANTHER" id="PTHR46268:SF6">
    <property type="entry name" value="UNIVERSAL STRESS PROTEIN UP12"/>
    <property type="match status" value="1"/>
</dbReference>
<dbReference type="PANTHER" id="PTHR46268">
    <property type="entry name" value="STRESS RESPONSE PROTEIN NHAX"/>
    <property type="match status" value="1"/>
</dbReference>
<accession>A0A1H4G4M9</accession>
<evidence type="ECO:0000313" key="3">
    <source>
        <dbReference type="EMBL" id="SEB04514.1"/>
    </source>
</evidence>
<dbReference type="AlphaFoldDB" id="A0A1H4G4M9"/>
<evidence type="ECO:0000259" key="2">
    <source>
        <dbReference type="Pfam" id="PF00582"/>
    </source>
</evidence>
<dbReference type="Proteomes" id="UP000198850">
    <property type="component" value="Unassembled WGS sequence"/>
</dbReference>
<evidence type="ECO:0000313" key="4">
    <source>
        <dbReference type="Proteomes" id="UP000198850"/>
    </source>
</evidence>
<dbReference type="PRINTS" id="PR01438">
    <property type="entry name" value="UNVRSLSTRESS"/>
</dbReference>
<dbReference type="SUPFAM" id="SSF52402">
    <property type="entry name" value="Adenine nucleotide alpha hydrolases-like"/>
    <property type="match status" value="2"/>
</dbReference>
<dbReference type="STRING" id="425514.SAMN05443550_10932"/>